<dbReference type="GO" id="GO:0004222">
    <property type="term" value="F:metalloendopeptidase activity"/>
    <property type="evidence" value="ECO:0007669"/>
    <property type="project" value="TreeGrafter"/>
</dbReference>
<feature type="domain" description="M23ase beta-sheet core" evidence="5">
    <location>
        <begin position="30"/>
        <end position="120"/>
    </location>
</feature>
<dbReference type="Pfam" id="PF01471">
    <property type="entry name" value="PG_binding_1"/>
    <property type="match status" value="2"/>
</dbReference>
<evidence type="ECO:0000256" key="2">
    <source>
        <dbReference type="ARBA" id="ARBA00022638"/>
    </source>
</evidence>
<protein>
    <submittedName>
        <fullName evidence="6">Endolysin</fullName>
    </submittedName>
</protein>
<dbReference type="InterPro" id="IPR036365">
    <property type="entry name" value="PGBD-like_sf"/>
</dbReference>
<dbReference type="InterPro" id="IPR036366">
    <property type="entry name" value="PGBDSf"/>
</dbReference>
<evidence type="ECO:0000313" key="7">
    <source>
        <dbReference type="Proteomes" id="UP000251585"/>
    </source>
</evidence>
<dbReference type="GO" id="GO:0042742">
    <property type="term" value="P:defense response to bacterium"/>
    <property type="evidence" value="ECO:0007669"/>
    <property type="project" value="UniProtKB-KW"/>
</dbReference>
<dbReference type="InterPro" id="IPR050570">
    <property type="entry name" value="Cell_wall_metabolism_enzyme"/>
</dbReference>
<keyword evidence="7" id="KW-1185">Reference proteome</keyword>
<dbReference type="InterPro" id="IPR002477">
    <property type="entry name" value="Peptidoglycan-bd-like"/>
</dbReference>
<sequence>MQWPNGSKTRPSITSGFGPRKAPVPGASTFHRGTDFVGFSTVRAIAAGTVEAVGTPSGWGGGGLQVWLRHGDGSLSRYMHLRSYNVRRGEHVGEGAALGIMGATGNVSGVHLHLEIVPAGASAQVDAVGYIQARLAGTAAATTSELTRQRQDWLNHSRGEKLSEDGIQGAATTAAIKRYQGFLGVTADGIWGPGTQAAHQRYYDSVMAPAPAAQGPVTYRAIQAGLNKFGYGLAVDGIWGRKSSNALADFQRKRGLTPDRIVGPKTRAALGI</sequence>
<dbReference type="SUPFAM" id="SSF51261">
    <property type="entry name" value="Duplicated hybrid motif"/>
    <property type="match status" value="1"/>
</dbReference>
<dbReference type="PANTHER" id="PTHR21666">
    <property type="entry name" value="PEPTIDASE-RELATED"/>
    <property type="match status" value="1"/>
</dbReference>
<feature type="compositionally biased region" description="Polar residues" evidence="3">
    <location>
        <begin position="1"/>
        <end position="15"/>
    </location>
</feature>
<feature type="region of interest" description="Disordered" evidence="3">
    <location>
        <begin position="1"/>
        <end position="25"/>
    </location>
</feature>
<dbReference type="Gene3D" id="2.70.70.10">
    <property type="entry name" value="Glucose Permease (Domain IIA)"/>
    <property type="match status" value="1"/>
</dbReference>
<proteinExistence type="predicted"/>
<keyword evidence="2" id="KW-0081">Bacteriolytic enzyme</keyword>
<organism evidence="6 7">
    <name type="scientific">Microbacterium phage Floof</name>
    <dbReference type="NCBI Taxonomy" id="2201433"/>
    <lineage>
        <taxon>Viruses</taxon>
        <taxon>Duplodnaviria</taxon>
        <taxon>Heunggongvirae</taxon>
        <taxon>Uroviricota</taxon>
        <taxon>Caudoviricetes</taxon>
        <taxon>Casidaviridae</taxon>
        <taxon>Percivalvirus</taxon>
        <taxon>Percivalvirus floof</taxon>
    </lineage>
</organism>
<dbReference type="EMBL" id="MH271298">
    <property type="protein sequence ID" value="AWY04858.1"/>
    <property type="molecule type" value="Genomic_DNA"/>
</dbReference>
<accession>A0A2Z4Q5M5</accession>
<evidence type="ECO:0000313" key="6">
    <source>
        <dbReference type="EMBL" id="AWY04858.1"/>
    </source>
</evidence>
<evidence type="ECO:0000256" key="1">
    <source>
        <dbReference type="ARBA" id="ARBA00022529"/>
    </source>
</evidence>
<gene>
    <name evidence="6" type="primary">21</name>
    <name evidence="6" type="ORF">PBI_FLOOF_21</name>
</gene>
<dbReference type="GO" id="GO:0031640">
    <property type="term" value="P:killing of cells of another organism"/>
    <property type="evidence" value="ECO:0007669"/>
    <property type="project" value="UniProtKB-KW"/>
</dbReference>
<dbReference type="SUPFAM" id="SSF47090">
    <property type="entry name" value="PGBD-like"/>
    <property type="match status" value="2"/>
</dbReference>
<reference evidence="7" key="1">
    <citation type="submission" date="2018-04" db="EMBL/GenBank/DDBJ databases">
        <authorList>
            <person name="Go L.Y."/>
            <person name="Mitchell J.A."/>
        </authorList>
    </citation>
    <scope>NUCLEOTIDE SEQUENCE [LARGE SCALE GENOMIC DNA]</scope>
</reference>
<dbReference type="Pfam" id="PF01551">
    <property type="entry name" value="Peptidase_M23"/>
    <property type="match status" value="1"/>
</dbReference>
<feature type="domain" description="Peptidoglycan binding-like" evidence="4">
    <location>
        <begin position="220"/>
        <end position="270"/>
    </location>
</feature>
<dbReference type="InterPro" id="IPR011055">
    <property type="entry name" value="Dup_hybrid_motif"/>
</dbReference>
<dbReference type="Gene3D" id="1.10.101.10">
    <property type="entry name" value="PGBD-like superfamily/PGBD"/>
    <property type="match status" value="2"/>
</dbReference>
<dbReference type="Proteomes" id="UP000251585">
    <property type="component" value="Segment"/>
</dbReference>
<keyword evidence="1" id="KW-0929">Antimicrobial</keyword>
<evidence type="ECO:0000259" key="5">
    <source>
        <dbReference type="Pfam" id="PF01551"/>
    </source>
</evidence>
<evidence type="ECO:0000259" key="4">
    <source>
        <dbReference type="Pfam" id="PF01471"/>
    </source>
</evidence>
<dbReference type="CDD" id="cd12797">
    <property type="entry name" value="M23_peptidase"/>
    <property type="match status" value="1"/>
</dbReference>
<feature type="domain" description="Peptidoglycan binding-like" evidence="4">
    <location>
        <begin position="147"/>
        <end position="198"/>
    </location>
</feature>
<dbReference type="PANTHER" id="PTHR21666:SF270">
    <property type="entry name" value="MUREIN HYDROLASE ACTIVATOR ENVC"/>
    <property type="match status" value="1"/>
</dbReference>
<dbReference type="InterPro" id="IPR016047">
    <property type="entry name" value="M23ase_b-sheet_dom"/>
</dbReference>
<evidence type="ECO:0000256" key="3">
    <source>
        <dbReference type="SAM" id="MobiDB-lite"/>
    </source>
</evidence>
<name>A0A2Z4Q5M5_9CAUD</name>